<dbReference type="EMBL" id="CAMPGE010001704">
    <property type="protein sequence ID" value="CAI2360504.1"/>
    <property type="molecule type" value="Genomic_DNA"/>
</dbReference>
<feature type="transmembrane region" description="Helical" evidence="2">
    <location>
        <begin position="20"/>
        <end position="44"/>
    </location>
</feature>
<dbReference type="AlphaFoldDB" id="A0AAD1U5D6"/>
<keyword evidence="2" id="KW-0812">Transmembrane</keyword>
<dbReference type="InterPro" id="IPR039331">
    <property type="entry name" value="PAPs-like"/>
</dbReference>
<organism evidence="3 4">
    <name type="scientific">Euplotes crassus</name>
    <dbReference type="NCBI Taxonomy" id="5936"/>
    <lineage>
        <taxon>Eukaryota</taxon>
        <taxon>Sar</taxon>
        <taxon>Alveolata</taxon>
        <taxon>Ciliophora</taxon>
        <taxon>Intramacronucleata</taxon>
        <taxon>Spirotrichea</taxon>
        <taxon>Hypotrichia</taxon>
        <taxon>Euplotida</taxon>
        <taxon>Euplotidae</taxon>
        <taxon>Moneuplotes</taxon>
    </lineage>
</organism>
<evidence type="ECO:0000313" key="3">
    <source>
        <dbReference type="EMBL" id="CAI2360504.1"/>
    </source>
</evidence>
<dbReference type="Gene3D" id="2.60.40.380">
    <property type="entry name" value="Purple acid phosphatase-like, N-terminal"/>
    <property type="match status" value="1"/>
</dbReference>
<feature type="transmembrane region" description="Helical" evidence="2">
    <location>
        <begin position="155"/>
        <end position="176"/>
    </location>
</feature>
<proteinExistence type="predicted"/>
<dbReference type="InterPro" id="IPR008963">
    <property type="entry name" value="Purple_acid_Pase-like_N"/>
</dbReference>
<dbReference type="SUPFAM" id="SSF49363">
    <property type="entry name" value="Purple acid phosphatase, N-terminal domain"/>
    <property type="match status" value="1"/>
</dbReference>
<sequence length="654" mass="75529">MLEGLFPSYQKRLTYKGYSFFINLVVLLVIIACFLIPTVILHLVQCVRLRKIKNQRLIRKEKPDEPDTDEDNMEELNELAEYSTFPSNNGQQRIHTSYEVLENPIGSNESWSFYIITIMILVTEILSAFSILGIVDLLLMYGYIHQTKSFMLWKYIVWISFLFLAYGRIIFACSRYEKTYLLLINKRFVCFAALAVIFLSYTTSVTIFTSGLCMASHSSLLEGFGIGRFVISTSFMRGMYPSTCSADSYPCMAYMTLPENSVNEAFINFHINQESCLDWECKPVLKYIEYDQRSSNTPWTRISPNIGEFSSLPSEYESRNIFTAYLKDLKPNMRYIFSISDEGAERYSEKFSFKTFDPNNFVILNGGDIGINPEAREMNNVGLANHRGDLMMIGGDISYDNNFPQCYRATDKILHEIPHSWKDSGSRYTNLIPMIKAPGNHDFGVNPNNHINIVHDQHEPLYKHYYTQNSFEQGVPPLSQRKSYFYHTIGSTAVIISLDSGYDTDLYGEQAEWLDSILNKHNDYPIKIVHYHEPIYPACEYAKDETQNLGKRYWVPIFDKYNVTIVFENHNHSLKRTFKLRDNGIDPNGVIYIGDGAWGAIDNPCRVKDNGFIAKYEAKNHVWEMAIDMSQEDQISLRAIGKNKEILDHIKLRV</sequence>
<name>A0AAD1U5D6_EUPCR</name>
<keyword evidence="2" id="KW-1133">Transmembrane helix</keyword>
<gene>
    <name evidence="3" type="ORF">ECRASSUSDP1_LOCUS1808</name>
</gene>
<dbReference type="GO" id="GO:0003993">
    <property type="term" value="F:acid phosphatase activity"/>
    <property type="evidence" value="ECO:0007669"/>
    <property type="project" value="InterPro"/>
</dbReference>
<dbReference type="InterPro" id="IPR029052">
    <property type="entry name" value="Metallo-depent_PP-like"/>
</dbReference>
<keyword evidence="1" id="KW-0732">Signal</keyword>
<dbReference type="PANTHER" id="PTHR22953:SF153">
    <property type="entry name" value="PURPLE ACID PHOSPHATASE"/>
    <property type="match status" value="1"/>
</dbReference>
<comment type="caution">
    <text evidence="3">The sequence shown here is derived from an EMBL/GenBank/DDBJ whole genome shotgun (WGS) entry which is preliminary data.</text>
</comment>
<dbReference type="Proteomes" id="UP001295684">
    <property type="component" value="Unassembled WGS sequence"/>
</dbReference>
<keyword evidence="2" id="KW-0472">Membrane</keyword>
<keyword evidence="4" id="KW-1185">Reference proteome</keyword>
<reference evidence="3" key="1">
    <citation type="submission" date="2023-07" db="EMBL/GenBank/DDBJ databases">
        <authorList>
            <consortium name="AG Swart"/>
            <person name="Singh M."/>
            <person name="Singh A."/>
            <person name="Seah K."/>
            <person name="Emmerich C."/>
        </authorList>
    </citation>
    <scope>NUCLEOTIDE SEQUENCE</scope>
    <source>
        <strain evidence="3">DP1</strain>
    </source>
</reference>
<feature type="transmembrane region" description="Helical" evidence="2">
    <location>
        <begin position="111"/>
        <end position="135"/>
    </location>
</feature>
<accession>A0AAD1U5D6</accession>
<evidence type="ECO:0000256" key="2">
    <source>
        <dbReference type="SAM" id="Phobius"/>
    </source>
</evidence>
<evidence type="ECO:0008006" key="5">
    <source>
        <dbReference type="Google" id="ProtNLM"/>
    </source>
</evidence>
<dbReference type="Gene3D" id="3.60.21.10">
    <property type="match status" value="1"/>
</dbReference>
<feature type="transmembrane region" description="Helical" evidence="2">
    <location>
        <begin position="188"/>
        <end position="208"/>
    </location>
</feature>
<protein>
    <recommendedName>
        <fullName evidence="5">Purple acid phosphatase</fullName>
    </recommendedName>
</protein>
<dbReference type="SUPFAM" id="SSF56300">
    <property type="entry name" value="Metallo-dependent phosphatases"/>
    <property type="match status" value="1"/>
</dbReference>
<dbReference type="GO" id="GO:0046872">
    <property type="term" value="F:metal ion binding"/>
    <property type="evidence" value="ECO:0007669"/>
    <property type="project" value="InterPro"/>
</dbReference>
<evidence type="ECO:0000313" key="4">
    <source>
        <dbReference type="Proteomes" id="UP001295684"/>
    </source>
</evidence>
<evidence type="ECO:0000256" key="1">
    <source>
        <dbReference type="ARBA" id="ARBA00022729"/>
    </source>
</evidence>
<dbReference type="PANTHER" id="PTHR22953">
    <property type="entry name" value="ACID PHOSPHATASE RELATED"/>
    <property type="match status" value="1"/>
</dbReference>